<evidence type="ECO:0000313" key="2">
    <source>
        <dbReference type="Proteomes" id="UP000231246"/>
    </source>
</evidence>
<comment type="caution">
    <text evidence="1">The sequence shown here is derived from an EMBL/GenBank/DDBJ whole genome shotgun (WGS) entry which is preliminary data.</text>
</comment>
<dbReference type="PANTHER" id="PTHR41930:SF1">
    <property type="entry name" value="DEPHOSPHO-COA KINASE"/>
    <property type="match status" value="1"/>
</dbReference>
<gene>
    <name evidence="1" type="ORF">COW99_00620</name>
</gene>
<dbReference type="PANTHER" id="PTHR41930">
    <property type="entry name" value="UPF0200 PROTEIN MJ1399"/>
    <property type="match status" value="1"/>
</dbReference>
<dbReference type="SUPFAM" id="SSF52540">
    <property type="entry name" value="P-loop containing nucleoside triphosphate hydrolases"/>
    <property type="match status" value="1"/>
</dbReference>
<protein>
    <submittedName>
        <fullName evidence="1">Dephospho-CoA kinase</fullName>
    </submittedName>
</protein>
<dbReference type="InterPro" id="IPR027417">
    <property type="entry name" value="P-loop_NTPase"/>
</dbReference>
<dbReference type="Pfam" id="PF13238">
    <property type="entry name" value="AAA_18"/>
    <property type="match status" value="1"/>
</dbReference>
<proteinExistence type="predicted"/>
<organism evidence="1 2">
    <name type="scientific">Candidatus Roizmanbacteria bacterium CG22_combo_CG10-13_8_21_14_all_38_20</name>
    <dbReference type="NCBI Taxonomy" id="1974862"/>
    <lineage>
        <taxon>Bacteria</taxon>
        <taxon>Candidatus Roizmaniibacteriota</taxon>
    </lineage>
</organism>
<keyword evidence="1" id="KW-0418">Kinase</keyword>
<dbReference type="EMBL" id="PCTA01000003">
    <property type="protein sequence ID" value="PIP62173.1"/>
    <property type="molecule type" value="Genomic_DNA"/>
</dbReference>
<name>A0A2H0BWV0_9BACT</name>
<keyword evidence="1" id="KW-0808">Transferase</keyword>
<dbReference type="AlphaFoldDB" id="A0A2H0BWV0"/>
<reference evidence="1 2" key="1">
    <citation type="submission" date="2017-09" db="EMBL/GenBank/DDBJ databases">
        <title>Depth-based differentiation of microbial function through sediment-hosted aquifers and enrichment of novel symbionts in the deep terrestrial subsurface.</title>
        <authorList>
            <person name="Probst A.J."/>
            <person name="Ladd B."/>
            <person name="Jarett J.K."/>
            <person name="Geller-Mcgrath D.E."/>
            <person name="Sieber C.M."/>
            <person name="Emerson J.B."/>
            <person name="Anantharaman K."/>
            <person name="Thomas B.C."/>
            <person name="Malmstrom R."/>
            <person name="Stieglmeier M."/>
            <person name="Klingl A."/>
            <person name="Woyke T."/>
            <person name="Ryan C.M."/>
            <person name="Banfield J.F."/>
        </authorList>
    </citation>
    <scope>NUCLEOTIDE SEQUENCE [LARGE SCALE GENOMIC DNA]</scope>
    <source>
        <strain evidence="1">CG22_combo_CG10-13_8_21_14_all_38_20</strain>
    </source>
</reference>
<dbReference type="GO" id="GO:0016301">
    <property type="term" value="F:kinase activity"/>
    <property type="evidence" value="ECO:0007669"/>
    <property type="project" value="UniProtKB-KW"/>
</dbReference>
<dbReference type="Gene3D" id="3.40.50.300">
    <property type="entry name" value="P-loop containing nucleotide triphosphate hydrolases"/>
    <property type="match status" value="1"/>
</dbReference>
<evidence type="ECO:0000313" key="1">
    <source>
        <dbReference type="EMBL" id="PIP62173.1"/>
    </source>
</evidence>
<sequence length="188" mass="21643">MSRRVIAIVGMPGAGKTETAAYFRAKGYPVLHFGDQTDIGLKELGKELNQDNERWYREKLRSELGMAAYAIKIKPRIEAIENKKKAVVLDGLYSWEEYQYLEKEYSNLLILCIYANPDTRYKRLLDRNHRGLDVVEARKRDVAELENLNKGGPIAMADYLIVNVAGIEELHERLGKFIFIVNNQIFYG</sequence>
<dbReference type="Proteomes" id="UP000231246">
    <property type="component" value="Unassembled WGS sequence"/>
</dbReference>
<accession>A0A2H0BWV0</accession>